<organism evidence="4 5">
    <name type="scientific">Actinia tenebrosa</name>
    <name type="common">Australian red waratah sea anemone</name>
    <dbReference type="NCBI Taxonomy" id="6105"/>
    <lineage>
        <taxon>Eukaryota</taxon>
        <taxon>Metazoa</taxon>
        <taxon>Cnidaria</taxon>
        <taxon>Anthozoa</taxon>
        <taxon>Hexacorallia</taxon>
        <taxon>Actiniaria</taxon>
        <taxon>Actiniidae</taxon>
        <taxon>Actinia</taxon>
    </lineage>
</organism>
<feature type="domain" description="JmjC" evidence="3">
    <location>
        <begin position="128"/>
        <end position="293"/>
    </location>
</feature>
<evidence type="ECO:0000313" key="4">
    <source>
        <dbReference type="Proteomes" id="UP000515163"/>
    </source>
</evidence>
<dbReference type="SMART" id="SM00558">
    <property type="entry name" value="JmjC"/>
    <property type="match status" value="1"/>
</dbReference>
<dbReference type="PANTHER" id="PTHR12461:SF27">
    <property type="entry name" value="JMJC DOMAIN-CONTAINING PROTEIN"/>
    <property type="match status" value="1"/>
</dbReference>
<feature type="signal peptide" evidence="2">
    <location>
        <begin position="1"/>
        <end position="17"/>
    </location>
</feature>
<dbReference type="FunFam" id="2.60.120.650:FF:000025">
    <property type="entry name" value="Lysine-specific demethylase 8"/>
    <property type="match status" value="1"/>
</dbReference>
<feature type="chain" id="PRO_5028249575" evidence="2">
    <location>
        <begin position="18"/>
        <end position="522"/>
    </location>
</feature>
<dbReference type="Pfam" id="PF13621">
    <property type="entry name" value="Cupin_8"/>
    <property type="match status" value="1"/>
</dbReference>
<dbReference type="AlphaFoldDB" id="A0A6P8ICP8"/>
<name>A0A6P8ICP8_ACTTE</name>
<dbReference type="SUPFAM" id="SSF51197">
    <property type="entry name" value="Clavaminate synthase-like"/>
    <property type="match status" value="1"/>
</dbReference>
<dbReference type="GeneID" id="116298457"/>
<protein>
    <submittedName>
        <fullName evidence="5">Uncharacterized protein LOC116298457 isoform X1</fullName>
    </submittedName>
</protein>
<dbReference type="Proteomes" id="UP000515163">
    <property type="component" value="Unplaced"/>
</dbReference>
<dbReference type="KEGG" id="aten:116298457"/>
<proteinExistence type="predicted"/>
<evidence type="ECO:0000259" key="3">
    <source>
        <dbReference type="PROSITE" id="PS51184"/>
    </source>
</evidence>
<evidence type="ECO:0000256" key="1">
    <source>
        <dbReference type="SAM" id="MobiDB-lite"/>
    </source>
</evidence>
<evidence type="ECO:0000256" key="2">
    <source>
        <dbReference type="SAM" id="SignalP"/>
    </source>
</evidence>
<feature type="region of interest" description="Disordered" evidence="1">
    <location>
        <begin position="478"/>
        <end position="522"/>
    </location>
</feature>
<dbReference type="InterPro" id="IPR041667">
    <property type="entry name" value="Cupin_8"/>
</dbReference>
<dbReference type="InParanoid" id="A0A6P8ICP8"/>
<dbReference type="Gene3D" id="2.60.120.650">
    <property type="entry name" value="Cupin"/>
    <property type="match status" value="1"/>
</dbReference>
<dbReference type="RefSeq" id="XP_031562800.1">
    <property type="nucleotide sequence ID" value="XM_031706940.1"/>
</dbReference>
<dbReference type="OrthoDB" id="415358at2759"/>
<feature type="compositionally biased region" description="Acidic residues" evidence="1">
    <location>
        <begin position="497"/>
        <end position="513"/>
    </location>
</feature>
<dbReference type="PANTHER" id="PTHR12461">
    <property type="entry name" value="HYPOXIA-INDUCIBLE FACTOR 1 ALPHA INHIBITOR-RELATED"/>
    <property type="match status" value="1"/>
</dbReference>
<gene>
    <name evidence="5" type="primary">LOC116298457</name>
</gene>
<keyword evidence="4" id="KW-1185">Reference proteome</keyword>
<evidence type="ECO:0000313" key="5">
    <source>
        <dbReference type="RefSeq" id="XP_031562800.1"/>
    </source>
</evidence>
<accession>A0A6P8ICP8</accession>
<dbReference type="InterPro" id="IPR003347">
    <property type="entry name" value="JmjC_dom"/>
</dbReference>
<reference evidence="5" key="1">
    <citation type="submission" date="2025-08" db="UniProtKB">
        <authorList>
            <consortium name="RefSeq"/>
        </authorList>
    </citation>
    <scope>IDENTIFICATION</scope>
    <source>
        <tissue evidence="5">Tentacle</tissue>
    </source>
</reference>
<keyword evidence="2" id="KW-0732">Signal</keyword>
<dbReference type="PROSITE" id="PS51184">
    <property type="entry name" value="JMJC"/>
    <property type="match status" value="1"/>
</dbReference>
<sequence>MPAYLLLLSTLLSQGITIHSTEESVFPRGHLQPLGSHRDPDNSLIDELHDVPSAKDFWERYVKPSRAVVLRGAAKNSPAFTKWTDEYLAKHYGDLVVRLERKKEKSGAVPVGVKGIGLDTIGNFIKHYHQTNSYIVSELPTPMWHDFQVQPCLLCGSFRKRLVEVDLWMSGGGSSSILHKDAFNAINCLYNGTKEWKMIEYKYEDKIYKAWEPDREIGGFSRIDPLKVDLIKYPKVAEVPWSFVTINAGDCLFLPKSYYHQVTSYGTMNVALAILFSRFEGEENIDLSDCHGNKSYTPLSELELDWMFPGHGNLSMGNPDLEDVRTILMKSVEEGNPREFVFKTFKQMFPEKSDEWVGNKSEEIAAAVGLDKKKIITTEDIQNLNRDDLRKIALIVQPTDLSNTELHEHTYVNPTAVWEIVKRLLQEDGKLNKKKFIHFYKKEAYGTEKFANEILSKLSKDSDNQWINKEDVSSKLREALSPYFDNQREEYIPPGEMEPEENDAYGDEKDDELPLQPTHEEL</sequence>